<comment type="pathway">
    <text evidence="2">Protein modification; protein glycosylation.</text>
</comment>
<keyword evidence="7" id="KW-0735">Signal-anchor</keyword>
<name>A0A9X6NJ46_HYPEX</name>
<evidence type="ECO:0000256" key="2">
    <source>
        <dbReference type="ARBA" id="ARBA00004922"/>
    </source>
</evidence>
<evidence type="ECO:0000259" key="14">
    <source>
        <dbReference type="Pfam" id="PF00852"/>
    </source>
</evidence>
<dbReference type="PANTHER" id="PTHR48438:SF1">
    <property type="entry name" value="ALPHA-(1,3)-FUCOSYLTRANSFERASE C-RELATED"/>
    <property type="match status" value="1"/>
</dbReference>
<dbReference type="SUPFAM" id="SSF53756">
    <property type="entry name" value="UDP-Glycosyltransferase/glycogen phosphorylase"/>
    <property type="match status" value="1"/>
</dbReference>
<feature type="signal peptide" evidence="13">
    <location>
        <begin position="1"/>
        <end position="30"/>
    </location>
</feature>
<evidence type="ECO:0000256" key="8">
    <source>
        <dbReference type="ARBA" id="ARBA00022989"/>
    </source>
</evidence>
<evidence type="ECO:0000256" key="9">
    <source>
        <dbReference type="ARBA" id="ARBA00023034"/>
    </source>
</evidence>
<evidence type="ECO:0000256" key="5">
    <source>
        <dbReference type="ARBA" id="ARBA00022679"/>
    </source>
</evidence>
<keyword evidence="10" id="KW-0472">Membrane</keyword>
<keyword evidence="4 12" id="KW-0328">Glycosyltransferase</keyword>
<gene>
    <name evidence="16" type="ORF">BV898_14855</name>
</gene>
<keyword evidence="11" id="KW-0325">Glycoprotein</keyword>
<dbReference type="Pfam" id="PF00852">
    <property type="entry name" value="Glyco_transf_10"/>
    <property type="match status" value="1"/>
</dbReference>
<dbReference type="InterPro" id="IPR001503">
    <property type="entry name" value="Glyco_trans_10"/>
</dbReference>
<keyword evidence="6 12" id="KW-0812">Transmembrane</keyword>
<feature type="domain" description="Fucosyltransferase C-terminal" evidence="14">
    <location>
        <begin position="190"/>
        <end position="373"/>
    </location>
</feature>
<dbReference type="FunFam" id="3.40.50.11660:FF:000004">
    <property type="entry name" value="Glycoprotein 3-alpha-L-fucosyltransferase A"/>
    <property type="match status" value="1"/>
</dbReference>
<evidence type="ECO:0000256" key="4">
    <source>
        <dbReference type="ARBA" id="ARBA00022676"/>
    </source>
</evidence>
<dbReference type="OrthoDB" id="427096at2759"/>
<sequence length="393" mass="45672">MNFTRTKPYALLFLPVGLLCWFCVVQYTKPGQLPPDEIILSDAVITKAVAHDDGNLPPKADRAKHPKIILFWTSFFGGKNSYLGEEGERLKICIVSECIMTDDRSLWNTSDALIFHPLDFNPSDVPPVRHAHQYYIYFVLESPHHSNAGPPGFFNLTFTYRLDSDIIADNYLQYFRPSLWTKAEEFDAVWRRKTRGIAMFASNCGAPSDRSNYVKLLQRYIPVDVYGSCGTMQCTRDTKEKCDNLVGEYKFYLAFENSICRDYITEKAIRPYAVDTVPIFLSGANYSHMFPTDSFIDVQDFKSPKHLARHLQHLSHDKDAYSAYFRFRYRTRTNPHNGLPPRLAPDNVSLCKLCEMLHAKKRVRKFYPNLEDWWVKQADCKQPQWNTFYKDML</sequence>
<evidence type="ECO:0000256" key="7">
    <source>
        <dbReference type="ARBA" id="ARBA00022968"/>
    </source>
</evidence>
<dbReference type="Gene3D" id="3.40.50.11660">
    <property type="entry name" value="Glycosyl transferase family 10, C-terminal domain"/>
    <property type="match status" value="1"/>
</dbReference>
<evidence type="ECO:0000256" key="1">
    <source>
        <dbReference type="ARBA" id="ARBA00004447"/>
    </source>
</evidence>
<feature type="chain" id="PRO_5040741056" description="Fucosyltransferase" evidence="13">
    <location>
        <begin position="31"/>
        <end position="393"/>
    </location>
</feature>
<evidence type="ECO:0000256" key="11">
    <source>
        <dbReference type="ARBA" id="ARBA00023180"/>
    </source>
</evidence>
<evidence type="ECO:0000256" key="3">
    <source>
        <dbReference type="ARBA" id="ARBA00008919"/>
    </source>
</evidence>
<evidence type="ECO:0000313" key="17">
    <source>
        <dbReference type="Proteomes" id="UP000192578"/>
    </source>
</evidence>
<protein>
    <recommendedName>
        <fullName evidence="12">Fucosyltransferase</fullName>
        <ecNumber evidence="12">2.4.1.-</ecNumber>
    </recommendedName>
</protein>
<evidence type="ECO:0000256" key="6">
    <source>
        <dbReference type="ARBA" id="ARBA00022692"/>
    </source>
</evidence>
<accession>A0A9X6NJ46</accession>
<comment type="similarity">
    <text evidence="3 12">Belongs to the glycosyltransferase 10 family.</text>
</comment>
<dbReference type="Pfam" id="PF17039">
    <property type="entry name" value="Glyco_tran_10_N"/>
    <property type="match status" value="1"/>
</dbReference>
<comment type="caution">
    <text evidence="16">The sequence shown here is derived from an EMBL/GenBank/DDBJ whole genome shotgun (WGS) entry which is preliminary data.</text>
</comment>
<dbReference type="GO" id="GO:0008417">
    <property type="term" value="F:fucosyltransferase activity"/>
    <property type="evidence" value="ECO:0007669"/>
    <property type="project" value="InterPro"/>
</dbReference>
<proteinExistence type="inferred from homology"/>
<dbReference type="InterPro" id="IPR031481">
    <property type="entry name" value="Glyco_tran_10_N"/>
</dbReference>
<keyword evidence="17" id="KW-1185">Reference proteome</keyword>
<organism evidence="16 17">
    <name type="scientific">Hypsibius exemplaris</name>
    <name type="common">Freshwater tardigrade</name>
    <dbReference type="NCBI Taxonomy" id="2072580"/>
    <lineage>
        <taxon>Eukaryota</taxon>
        <taxon>Metazoa</taxon>
        <taxon>Ecdysozoa</taxon>
        <taxon>Tardigrada</taxon>
        <taxon>Eutardigrada</taxon>
        <taxon>Parachela</taxon>
        <taxon>Hypsibioidea</taxon>
        <taxon>Hypsibiidae</taxon>
        <taxon>Hypsibius</taxon>
    </lineage>
</organism>
<keyword evidence="13" id="KW-0732">Signal</keyword>
<dbReference type="InterPro" id="IPR055270">
    <property type="entry name" value="Glyco_tran_10_C"/>
</dbReference>
<evidence type="ECO:0000259" key="15">
    <source>
        <dbReference type="Pfam" id="PF17039"/>
    </source>
</evidence>
<dbReference type="GO" id="GO:0032580">
    <property type="term" value="C:Golgi cisterna membrane"/>
    <property type="evidence" value="ECO:0007669"/>
    <property type="project" value="UniProtKB-SubCell"/>
</dbReference>
<dbReference type="PANTHER" id="PTHR48438">
    <property type="entry name" value="ALPHA-(1,3)-FUCOSYLTRANSFERASE C-RELATED"/>
    <property type="match status" value="1"/>
</dbReference>
<dbReference type="Proteomes" id="UP000192578">
    <property type="component" value="Unassembled WGS sequence"/>
</dbReference>
<dbReference type="AlphaFoldDB" id="A0A9X6NJ46"/>
<evidence type="ECO:0000256" key="12">
    <source>
        <dbReference type="RuleBase" id="RU003832"/>
    </source>
</evidence>
<evidence type="ECO:0000313" key="16">
    <source>
        <dbReference type="EMBL" id="OWA50334.1"/>
    </source>
</evidence>
<keyword evidence="9 12" id="KW-0333">Golgi apparatus</keyword>
<dbReference type="EMBL" id="MTYJ01000188">
    <property type="protein sequence ID" value="OWA50334.1"/>
    <property type="molecule type" value="Genomic_DNA"/>
</dbReference>
<keyword evidence="8" id="KW-1133">Transmembrane helix</keyword>
<dbReference type="EC" id="2.4.1.-" evidence="12"/>
<evidence type="ECO:0000256" key="13">
    <source>
        <dbReference type="SAM" id="SignalP"/>
    </source>
</evidence>
<feature type="domain" description="Fucosyltransferase N-terminal" evidence="15">
    <location>
        <begin position="65"/>
        <end position="168"/>
    </location>
</feature>
<keyword evidence="5 12" id="KW-0808">Transferase</keyword>
<comment type="subcellular location">
    <subcellularLocation>
        <location evidence="1 12">Golgi apparatus</location>
        <location evidence="1 12">Golgi stack membrane</location>
        <topology evidence="1 12">Single-pass type II membrane protein</topology>
    </subcellularLocation>
</comment>
<reference evidence="17" key="1">
    <citation type="submission" date="2017-01" db="EMBL/GenBank/DDBJ databases">
        <title>Comparative genomics of anhydrobiosis in the tardigrade Hypsibius dujardini.</title>
        <authorList>
            <person name="Yoshida Y."/>
            <person name="Koutsovoulos G."/>
            <person name="Laetsch D."/>
            <person name="Stevens L."/>
            <person name="Kumar S."/>
            <person name="Horikawa D."/>
            <person name="Ishino K."/>
            <person name="Komine S."/>
            <person name="Tomita M."/>
            <person name="Blaxter M."/>
            <person name="Arakawa K."/>
        </authorList>
    </citation>
    <scope>NUCLEOTIDE SEQUENCE [LARGE SCALE GENOMIC DNA]</scope>
    <source>
        <strain evidence="17">Z151</strain>
    </source>
</reference>
<dbReference type="InterPro" id="IPR038577">
    <property type="entry name" value="GT10-like_C_sf"/>
</dbReference>
<evidence type="ECO:0000256" key="10">
    <source>
        <dbReference type="ARBA" id="ARBA00023136"/>
    </source>
</evidence>